<evidence type="ECO:0000313" key="2">
    <source>
        <dbReference type="EMBL" id="CAB4160756.1"/>
    </source>
</evidence>
<dbReference type="PANTHER" id="PTHR24216">
    <property type="entry name" value="PAXILLIN-RELATED"/>
    <property type="match status" value="1"/>
</dbReference>
<feature type="compositionally biased region" description="Low complexity" evidence="1">
    <location>
        <begin position="205"/>
        <end position="218"/>
    </location>
</feature>
<dbReference type="PANTHER" id="PTHR24216:SF65">
    <property type="entry name" value="PAXILLIN-LIKE PROTEIN 1"/>
    <property type="match status" value="1"/>
</dbReference>
<feature type="compositionally biased region" description="Low complexity" evidence="1">
    <location>
        <begin position="26"/>
        <end position="38"/>
    </location>
</feature>
<reference evidence="2" key="1">
    <citation type="submission" date="2020-04" db="EMBL/GenBank/DDBJ databases">
        <authorList>
            <person name="Chiriac C."/>
            <person name="Salcher M."/>
            <person name="Ghai R."/>
            <person name="Kavagutti S V."/>
        </authorList>
    </citation>
    <scope>NUCLEOTIDE SEQUENCE</scope>
</reference>
<proteinExistence type="predicted"/>
<dbReference type="EMBL" id="LR796699">
    <property type="protein sequence ID" value="CAB4160756.1"/>
    <property type="molecule type" value="Genomic_DNA"/>
</dbReference>
<feature type="compositionally biased region" description="Pro residues" evidence="1">
    <location>
        <begin position="14"/>
        <end position="25"/>
    </location>
</feature>
<protein>
    <submittedName>
        <fullName evidence="2">Uncharacterized protein</fullName>
    </submittedName>
</protein>
<feature type="region of interest" description="Disordered" evidence="1">
    <location>
        <begin position="192"/>
        <end position="222"/>
    </location>
</feature>
<sequence>MTDIEEFAAKVYSAPPPPRPAPPRAAAPVAAPVAAPAAPAAPPQRPAGPVLEGLDPELANRLNQAREAYRQRFNKDLPITSGVRTREDQQRLYDRWKAGDKSIFMPLNPADYPKQTTFHTDAVDISTSVPEPFLREFGIHRPLGSKDPVHAVLMPRSQPPAAAPVAAPAAPMAAAPAAPVAPAPAAAPVVAPTAPMQPPSQPVTQAAARQAPAAAARPAPAPAPVAAPAAPAINPSDLMSSQAVDAFASQAYNQPPKKGAVASKVTSFLRGSAALADTLLGVVPGVAGMATYAGARATGQTPEQATATQARVTGALERPVGRAFGVTETPEYKGEASQKIMEFIGENVGKGADWISKQTGMPKADVEYYLNLGLTAAPFSRTVQREVGLAGQAAGQAAGKVVEGVAQVTPAPVRTAVRATTEAVLPGTTRAPARAPTLGAPAAPVISAAPAAPQPVMGRGSVGAAGVPDATIIRQALLTATPEFQQLFGNMPLDKVNTPVLLRRLEGDSLPIPIRLTEGQATGDVVKLSTEQNLRGKQPAFAQRFNEQNTQLVENVPLIRERAAPDVYATKTIESSQALIDAYKALDDTRSADITAAYKKLEDANGGQFPVDGQAIVRNSDALLAKKLKSNFVPPEIAADLKRFRDGEPMTFESFEALRTNLAAEGRKAERASDGNRAAAVNLIRQAMEALPLKGEAAALKPLADQARTLAKARFDALKKDPAYKAAVDDAVPADKYFDKFVVNGVNKNINTMVDTLGRDSVAHQHMRAGTINWLSDKAGIVDGRGNFSQANYNKALKRLDDVNNFGAIFDPDSQLQLRTLGNVAAYTQFQPRGSFVNNSNTLVGYLASKAAGGLEQVGNVAGLKTIGYPIGSEIRRGVSAARERREVERALSPTAGTTLPPGSQPAGSTLQEVSQGRVPNILNRPPAPRIEPTFDFTLPPGATDLEALSKSQFKRKK</sequence>
<feature type="compositionally biased region" description="Polar residues" evidence="1">
    <location>
        <begin position="895"/>
        <end position="915"/>
    </location>
</feature>
<accession>A0A6J5NSW7</accession>
<evidence type="ECO:0000256" key="1">
    <source>
        <dbReference type="SAM" id="MobiDB-lite"/>
    </source>
</evidence>
<organism evidence="2">
    <name type="scientific">uncultured Caudovirales phage</name>
    <dbReference type="NCBI Taxonomy" id="2100421"/>
    <lineage>
        <taxon>Viruses</taxon>
        <taxon>Duplodnaviria</taxon>
        <taxon>Heunggongvirae</taxon>
        <taxon>Uroviricota</taxon>
        <taxon>Caudoviricetes</taxon>
        <taxon>Peduoviridae</taxon>
        <taxon>Maltschvirus</taxon>
        <taxon>Maltschvirus maltsch</taxon>
    </lineage>
</organism>
<gene>
    <name evidence="2" type="ORF">UFOVP766_11</name>
</gene>
<name>A0A6J5NSW7_9CAUD</name>
<feature type="region of interest" description="Disordered" evidence="1">
    <location>
        <begin position="888"/>
        <end position="943"/>
    </location>
</feature>
<feature type="region of interest" description="Disordered" evidence="1">
    <location>
        <begin position="1"/>
        <end position="54"/>
    </location>
</feature>